<name>A0A833V7U6_9POAL</name>
<keyword evidence="1" id="KW-1133">Transmembrane helix</keyword>
<feature type="transmembrane region" description="Helical" evidence="1">
    <location>
        <begin position="27"/>
        <end position="50"/>
    </location>
</feature>
<reference evidence="2" key="1">
    <citation type="submission" date="2020-01" db="EMBL/GenBank/DDBJ databases">
        <title>Genome sequence of Kobresia littledalei, the first chromosome-level genome in the family Cyperaceae.</title>
        <authorList>
            <person name="Qu G."/>
        </authorList>
    </citation>
    <scope>NUCLEOTIDE SEQUENCE</scope>
    <source>
        <strain evidence="2">C.B.Clarke</strain>
        <tissue evidence="2">Leaf</tissue>
    </source>
</reference>
<feature type="transmembrane region" description="Helical" evidence="1">
    <location>
        <begin position="87"/>
        <end position="105"/>
    </location>
</feature>
<protein>
    <submittedName>
        <fullName evidence="2">Uncharacterized protein</fullName>
    </submittedName>
</protein>
<keyword evidence="1" id="KW-0812">Transmembrane</keyword>
<gene>
    <name evidence="2" type="ORF">FCM35_KLT06578</name>
</gene>
<comment type="caution">
    <text evidence="2">The sequence shown here is derived from an EMBL/GenBank/DDBJ whole genome shotgun (WGS) entry which is preliminary data.</text>
</comment>
<proteinExistence type="predicted"/>
<accession>A0A833V7U6</accession>
<sequence>MIVGHDKLEVNHSFILLLHAAKNKKNLFMFIKNLVCFLCHISLLFCVGVGHEFDGREVSDNNRYSFFCISIRLTDEGHDDNQGDKNLGAHFSHILYSWLLIFFCIR</sequence>
<keyword evidence="3" id="KW-1185">Reference proteome</keyword>
<dbReference type="AlphaFoldDB" id="A0A833V7U6"/>
<dbReference type="Proteomes" id="UP000623129">
    <property type="component" value="Unassembled WGS sequence"/>
</dbReference>
<evidence type="ECO:0000313" key="3">
    <source>
        <dbReference type="Proteomes" id="UP000623129"/>
    </source>
</evidence>
<keyword evidence="1" id="KW-0472">Membrane</keyword>
<organism evidence="2 3">
    <name type="scientific">Carex littledalei</name>
    <dbReference type="NCBI Taxonomy" id="544730"/>
    <lineage>
        <taxon>Eukaryota</taxon>
        <taxon>Viridiplantae</taxon>
        <taxon>Streptophyta</taxon>
        <taxon>Embryophyta</taxon>
        <taxon>Tracheophyta</taxon>
        <taxon>Spermatophyta</taxon>
        <taxon>Magnoliopsida</taxon>
        <taxon>Liliopsida</taxon>
        <taxon>Poales</taxon>
        <taxon>Cyperaceae</taxon>
        <taxon>Cyperoideae</taxon>
        <taxon>Cariceae</taxon>
        <taxon>Carex</taxon>
        <taxon>Carex subgen. Euthyceras</taxon>
    </lineage>
</organism>
<evidence type="ECO:0000256" key="1">
    <source>
        <dbReference type="SAM" id="Phobius"/>
    </source>
</evidence>
<dbReference type="EMBL" id="SWLB01000016">
    <property type="protein sequence ID" value="KAF3327972.1"/>
    <property type="molecule type" value="Genomic_DNA"/>
</dbReference>
<evidence type="ECO:0000313" key="2">
    <source>
        <dbReference type="EMBL" id="KAF3327972.1"/>
    </source>
</evidence>